<dbReference type="InterPro" id="IPR036465">
    <property type="entry name" value="vWFA_dom_sf"/>
</dbReference>
<feature type="compositionally biased region" description="Gly residues" evidence="1">
    <location>
        <begin position="613"/>
        <end position="623"/>
    </location>
</feature>
<dbReference type="Gene3D" id="3.40.50.410">
    <property type="entry name" value="von Willebrand factor, type A domain"/>
    <property type="match status" value="1"/>
</dbReference>
<sequence length="771" mass="80360">MAGATWRRVVSAVADVVTDELLEDPCVSLVFVAFSDQAVEVPPPRRAAELRELLLSREYSPQGGTSFKAAFALAQAAVLRELSKHAGQGRPARDVDLAALVFTDGEDTSVKGARGRHGVRLVDQVASRAAARAAGDAFREALRGTGCATHLCVAAFGEDHDPGQCQYLSDRYFYINRGEALADVLAGGLGALLSSAGQCGLRLQLPPGVALEEPIPASLPLDSQGRLDHHVWLRVEADAIDAEERLSVDVDVAGAPVLRGSAAVRQAADVDADSFEGHAFVLDLVALQLRQIARGLCGRRPGACELGKLRERLTEAKGRVQPTRAAAHSARGHLRGRAALRERLAEVDSARERLSYALGQFDEHDVNDSRQIGSVAIDAILRDAGQHVPQGPAAAGLARRAAALAALPAPEALSKHGVEYTTDAGVGGFVLRCSRARQSGRRLVLPARQRAPAPGRRRLCCRGRLLRHDLLRGLPAAVPRREAARQERGDRGRGLHPPGRAALRHGGPLCARQAAPARRPPPAEPRRLLPAGRVGTPAPRPPRPQPGRGPGQDGGPDGGAAAQGARGARRAGLDAQRDAGRVAAGRRGRGRRALPGRAEREGGLRRPLRHGGGRPAGAGVGRGGGRGAGLCGRGGGAAPARGACAARRGRGAAPVPGVGAPGPLRRGLDGLWLDRELPCPDAGELLLSGSGFCPFRAPEELESLEAAWPGRAAPRPAGAAALLSVLSGKRGASDNGPHRASGPRSERSCSHGGVRSGRSAALASCGQPWTR</sequence>
<feature type="compositionally biased region" description="Pro residues" evidence="1">
    <location>
        <begin position="538"/>
        <end position="547"/>
    </location>
</feature>
<organism evidence="2 3">
    <name type="scientific">Prorocentrum cordatum</name>
    <dbReference type="NCBI Taxonomy" id="2364126"/>
    <lineage>
        <taxon>Eukaryota</taxon>
        <taxon>Sar</taxon>
        <taxon>Alveolata</taxon>
        <taxon>Dinophyceae</taxon>
        <taxon>Prorocentrales</taxon>
        <taxon>Prorocentraceae</taxon>
        <taxon>Prorocentrum</taxon>
    </lineage>
</organism>
<feature type="compositionally biased region" description="Gly residues" evidence="1">
    <location>
        <begin position="548"/>
        <end position="558"/>
    </location>
</feature>
<feature type="region of interest" description="Disordered" evidence="1">
    <location>
        <begin position="728"/>
        <end position="771"/>
    </location>
</feature>
<proteinExistence type="predicted"/>
<keyword evidence="3" id="KW-1185">Reference proteome</keyword>
<dbReference type="EMBL" id="CAUYUJ010006478">
    <property type="protein sequence ID" value="CAK0817472.1"/>
    <property type="molecule type" value="Genomic_DNA"/>
</dbReference>
<feature type="compositionally biased region" description="Basic and acidic residues" evidence="1">
    <location>
        <begin position="571"/>
        <end position="580"/>
    </location>
</feature>
<dbReference type="Proteomes" id="UP001189429">
    <property type="component" value="Unassembled WGS sequence"/>
</dbReference>
<evidence type="ECO:0000313" key="2">
    <source>
        <dbReference type="EMBL" id="CAK0817472.1"/>
    </source>
</evidence>
<gene>
    <name evidence="2" type="ORF">PCOR1329_LOCUS20095</name>
</gene>
<dbReference type="SUPFAM" id="SSF53300">
    <property type="entry name" value="vWA-like"/>
    <property type="match status" value="1"/>
</dbReference>
<protein>
    <recommendedName>
        <fullName evidence="4">VWFA domain-containing protein</fullName>
    </recommendedName>
</protein>
<comment type="caution">
    <text evidence="2">The sequence shown here is derived from an EMBL/GenBank/DDBJ whole genome shotgun (WGS) entry which is preliminary data.</text>
</comment>
<evidence type="ECO:0000313" key="3">
    <source>
        <dbReference type="Proteomes" id="UP001189429"/>
    </source>
</evidence>
<evidence type="ECO:0000256" key="1">
    <source>
        <dbReference type="SAM" id="MobiDB-lite"/>
    </source>
</evidence>
<feature type="compositionally biased region" description="Basic residues" evidence="1">
    <location>
        <begin position="584"/>
        <end position="594"/>
    </location>
</feature>
<feature type="compositionally biased region" description="Basic and acidic residues" evidence="1">
    <location>
        <begin position="479"/>
        <end position="493"/>
    </location>
</feature>
<accession>A0ABN9REM6</accession>
<name>A0ABN9REM6_9DINO</name>
<reference evidence="2" key="1">
    <citation type="submission" date="2023-10" db="EMBL/GenBank/DDBJ databases">
        <authorList>
            <person name="Chen Y."/>
            <person name="Shah S."/>
            <person name="Dougan E. K."/>
            <person name="Thang M."/>
            <person name="Chan C."/>
        </authorList>
    </citation>
    <scope>NUCLEOTIDE SEQUENCE [LARGE SCALE GENOMIC DNA]</scope>
</reference>
<feature type="compositionally biased region" description="Low complexity" evidence="1">
    <location>
        <begin position="528"/>
        <end position="537"/>
    </location>
</feature>
<evidence type="ECO:0008006" key="4">
    <source>
        <dbReference type="Google" id="ProtNLM"/>
    </source>
</evidence>
<feature type="compositionally biased region" description="Low complexity" evidence="1">
    <location>
        <begin position="508"/>
        <end position="517"/>
    </location>
</feature>
<feature type="region of interest" description="Disordered" evidence="1">
    <location>
        <begin position="477"/>
        <end position="623"/>
    </location>
</feature>